<dbReference type="KEGG" id="fjo:Fjoh_0916"/>
<proteinExistence type="predicted"/>
<name>A5FLH5_FLAJ1</name>
<dbReference type="Proteomes" id="UP000006694">
    <property type="component" value="Chromosome"/>
</dbReference>
<dbReference type="OrthoDB" id="1260965at2"/>
<organism evidence="1 2">
    <name type="scientific">Flavobacterium johnsoniae (strain ATCC 17061 / DSM 2064 / JCM 8514 / BCRC 14874 / CCUG 350202 / NBRC 14942 / NCIMB 11054 / UW101)</name>
    <name type="common">Cytophaga johnsonae</name>
    <dbReference type="NCBI Taxonomy" id="376686"/>
    <lineage>
        <taxon>Bacteria</taxon>
        <taxon>Pseudomonadati</taxon>
        <taxon>Bacteroidota</taxon>
        <taxon>Flavobacteriia</taxon>
        <taxon>Flavobacteriales</taxon>
        <taxon>Flavobacteriaceae</taxon>
        <taxon>Flavobacterium</taxon>
    </lineage>
</organism>
<dbReference type="AlphaFoldDB" id="A5FLH5"/>
<sequence length="101" mass="12455">MKFTKKDLHFKDYSWAADGGDNPHYKGDLDKEKVDKTEGYEVVYFCNDFLVTYDKELTKENFQKIERLLREELFRKIEKRSELNKSIYEYWNFIEMKNKYK</sequence>
<evidence type="ECO:0000313" key="1">
    <source>
        <dbReference type="EMBL" id="ABQ03950.1"/>
    </source>
</evidence>
<evidence type="ECO:0000313" key="2">
    <source>
        <dbReference type="Proteomes" id="UP000006694"/>
    </source>
</evidence>
<keyword evidence="2" id="KW-1185">Reference proteome</keyword>
<accession>A5FLH5</accession>
<protein>
    <submittedName>
        <fullName evidence="1">Uncharacterized protein</fullName>
    </submittedName>
</protein>
<reference evidence="1 2" key="1">
    <citation type="journal article" date="2009" name="Appl. Environ. Microbiol.">
        <title>Novel features of the polysaccharide-digesting gliding bacterium Flavobacterium johnsoniae as revealed by genome sequence analysis.</title>
        <authorList>
            <person name="McBride M.J."/>
            <person name="Xie G."/>
            <person name="Martens E.C."/>
            <person name="Lapidus A."/>
            <person name="Henrissat B."/>
            <person name="Rhodes R.G."/>
            <person name="Goltsman E."/>
            <person name="Wang W."/>
            <person name="Xu J."/>
            <person name="Hunnicutt D.W."/>
            <person name="Staroscik A.M."/>
            <person name="Hoover T.R."/>
            <person name="Cheng Y.Q."/>
            <person name="Stein J.L."/>
        </authorList>
    </citation>
    <scope>NUCLEOTIDE SEQUENCE [LARGE SCALE GENOMIC DNA]</scope>
    <source>
        <strain evidence="2">ATCC 17061 / DSM 2064 / JCM 8514 / BCRC 14874 / CCUG 350202 / NBRC 14942 / NCIMB 11054 / UW101</strain>
    </source>
</reference>
<gene>
    <name evidence="1" type="ordered locus">Fjoh_0916</name>
</gene>
<dbReference type="EMBL" id="CP000685">
    <property type="protein sequence ID" value="ABQ03950.1"/>
    <property type="molecule type" value="Genomic_DNA"/>
</dbReference>
<dbReference type="RefSeq" id="WP_012023003.1">
    <property type="nucleotide sequence ID" value="NC_009441.1"/>
</dbReference>
<dbReference type="STRING" id="376686.Fjoh_0916"/>
<dbReference type="eggNOG" id="ENOG502ZGY5">
    <property type="taxonomic scope" value="Bacteria"/>
</dbReference>
<dbReference type="GeneID" id="31763787"/>
<dbReference type="HOGENOM" id="CLU_143504_1_0_10"/>